<feature type="transmembrane region" description="Helical" evidence="8">
    <location>
        <begin position="229"/>
        <end position="248"/>
    </location>
</feature>
<evidence type="ECO:0000256" key="7">
    <source>
        <dbReference type="ARBA" id="ARBA00023136"/>
    </source>
</evidence>
<evidence type="ECO:0000256" key="3">
    <source>
        <dbReference type="ARBA" id="ARBA00022448"/>
    </source>
</evidence>
<organism evidence="9 10">
    <name type="scientific">Arthrobacter terricola</name>
    <dbReference type="NCBI Taxonomy" id="2547396"/>
    <lineage>
        <taxon>Bacteria</taxon>
        <taxon>Bacillati</taxon>
        <taxon>Actinomycetota</taxon>
        <taxon>Actinomycetes</taxon>
        <taxon>Micrococcales</taxon>
        <taxon>Micrococcaceae</taxon>
        <taxon>Arthrobacter</taxon>
    </lineage>
</organism>
<keyword evidence="5 8" id="KW-0812">Transmembrane</keyword>
<keyword evidence="3" id="KW-0813">Transport</keyword>
<feature type="transmembrane region" description="Helical" evidence="8">
    <location>
        <begin position="133"/>
        <end position="151"/>
    </location>
</feature>
<evidence type="ECO:0000256" key="4">
    <source>
        <dbReference type="ARBA" id="ARBA00022475"/>
    </source>
</evidence>
<keyword evidence="10" id="KW-1185">Reference proteome</keyword>
<dbReference type="PANTHER" id="PTHR30269:SF0">
    <property type="entry name" value="MEMBRANE TRANSPORTER PROTEIN YFCA-RELATED"/>
    <property type="match status" value="1"/>
</dbReference>
<dbReference type="InterPro" id="IPR002781">
    <property type="entry name" value="TM_pro_TauE-like"/>
</dbReference>
<dbReference type="RefSeq" id="WP_133204651.1">
    <property type="nucleotide sequence ID" value="NZ_SMRU01000014.1"/>
</dbReference>
<name>A0A4R5KKL9_9MICC</name>
<dbReference type="InterPro" id="IPR052017">
    <property type="entry name" value="TSUP"/>
</dbReference>
<dbReference type="GO" id="GO:0005886">
    <property type="term" value="C:plasma membrane"/>
    <property type="evidence" value="ECO:0007669"/>
    <property type="project" value="UniProtKB-SubCell"/>
</dbReference>
<dbReference type="Proteomes" id="UP000295511">
    <property type="component" value="Unassembled WGS sequence"/>
</dbReference>
<protein>
    <recommendedName>
        <fullName evidence="8">Probable membrane transporter protein</fullName>
    </recommendedName>
</protein>
<evidence type="ECO:0000256" key="1">
    <source>
        <dbReference type="ARBA" id="ARBA00004651"/>
    </source>
</evidence>
<comment type="similarity">
    <text evidence="2 8">Belongs to the 4-toluene sulfonate uptake permease (TSUP) (TC 2.A.102) family.</text>
</comment>
<dbReference type="PANTHER" id="PTHR30269">
    <property type="entry name" value="TRANSMEMBRANE PROTEIN YFCA"/>
    <property type="match status" value="1"/>
</dbReference>
<keyword evidence="4 8" id="KW-1003">Cell membrane</keyword>
<feature type="transmembrane region" description="Helical" evidence="8">
    <location>
        <begin position="73"/>
        <end position="92"/>
    </location>
</feature>
<evidence type="ECO:0000256" key="8">
    <source>
        <dbReference type="RuleBase" id="RU363041"/>
    </source>
</evidence>
<feature type="transmembrane region" description="Helical" evidence="8">
    <location>
        <begin position="180"/>
        <end position="196"/>
    </location>
</feature>
<evidence type="ECO:0000256" key="5">
    <source>
        <dbReference type="ARBA" id="ARBA00022692"/>
    </source>
</evidence>
<keyword evidence="7 8" id="KW-0472">Membrane</keyword>
<comment type="subcellular location">
    <subcellularLocation>
        <location evidence="1 8">Cell membrane</location>
        <topology evidence="1 8">Multi-pass membrane protein</topology>
    </subcellularLocation>
</comment>
<sequence>MTLIQILLVIATGFAAGIINAAAGSGSLVTYPVLLAVGIPPVTANITNTVGLVPGSLAAVWNDRRILLRERLTCVRIAPIAALGAVIGASLLKFLPPSIFQSVVPVLVFSAAVLIGIQPLIAKRLGLGTRNDTSWVALSLLVLGSSIYGGYFSAAQGIILLAVLGFFVASDLITQNALKNLLQAVVNVVAAIFFIVSTEVNWGAVICLAVGSVLGAPAGVRLVRVVPVVLFRAVVMVFGVVMAVFLATS</sequence>
<feature type="transmembrane region" description="Helical" evidence="8">
    <location>
        <begin position="98"/>
        <end position="121"/>
    </location>
</feature>
<evidence type="ECO:0000256" key="6">
    <source>
        <dbReference type="ARBA" id="ARBA00022989"/>
    </source>
</evidence>
<accession>A0A4R5KKL9</accession>
<evidence type="ECO:0000256" key="2">
    <source>
        <dbReference type="ARBA" id="ARBA00009142"/>
    </source>
</evidence>
<feature type="transmembrane region" description="Helical" evidence="8">
    <location>
        <begin position="31"/>
        <end position="61"/>
    </location>
</feature>
<evidence type="ECO:0000313" key="9">
    <source>
        <dbReference type="EMBL" id="TDF94930.1"/>
    </source>
</evidence>
<dbReference type="Pfam" id="PF01925">
    <property type="entry name" value="TauE"/>
    <property type="match status" value="1"/>
</dbReference>
<gene>
    <name evidence="9" type="ORF">E1809_12970</name>
</gene>
<evidence type="ECO:0000313" key="10">
    <source>
        <dbReference type="Proteomes" id="UP000295511"/>
    </source>
</evidence>
<comment type="caution">
    <text evidence="9">The sequence shown here is derived from an EMBL/GenBank/DDBJ whole genome shotgun (WGS) entry which is preliminary data.</text>
</comment>
<dbReference type="OrthoDB" id="3782574at2"/>
<dbReference type="AlphaFoldDB" id="A0A4R5KKL9"/>
<dbReference type="EMBL" id="SMRU01000014">
    <property type="protein sequence ID" value="TDF94930.1"/>
    <property type="molecule type" value="Genomic_DNA"/>
</dbReference>
<proteinExistence type="inferred from homology"/>
<reference evidence="9 10" key="1">
    <citation type="submission" date="2019-03" db="EMBL/GenBank/DDBJ databases">
        <title>Whole genome sequence of Arthrobacter sp JH1-1.</title>
        <authorList>
            <person name="Trinh H.N."/>
        </authorList>
    </citation>
    <scope>NUCLEOTIDE SEQUENCE [LARGE SCALE GENOMIC DNA]</scope>
    <source>
        <strain evidence="9 10">JH1-1</strain>
    </source>
</reference>
<keyword evidence="6 8" id="KW-1133">Transmembrane helix</keyword>